<evidence type="ECO:0000256" key="6">
    <source>
        <dbReference type="ARBA" id="ARBA00022918"/>
    </source>
</evidence>
<evidence type="ECO:0000256" key="2">
    <source>
        <dbReference type="ARBA" id="ARBA00022695"/>
    </source>
</evidence>
<evidence type="ECO:0000256" key="4">
    <source>
        <dbReference type="ARBA" id="ARBA00022759"/>
    </source>
</evidence>
<keyword evidence="6" id="KW-0695">RNA-directed DNA polymerase</keyword>
<name>A0A9Q3BY48_9BASI</name>
<gene>
    <name evidence="8" type="ORF">O181_012515</name>
</gene>
<keyword evidence="4" id="KW-0255">Endonuclease</keyword>
<evidence type="ECO:0000313" key="8">
    <source>
        <dbReference type="EMBL" id="MBW0472800.1"/>
    </source>
</evidence>
<evidence type="ECO:0000259" key="7">
    <source>
        <dbReference type="Pfam" id="PF17917"/>
    </source>
</evidence>
<dbReference type="GO" id="GO:0004519">
    <property type="term" value="F:endonuclease activity"/>
    <property type="evidence" value="ECO:0007669"/>
    <property type="project" value="UniProtKB-KW"/>
</dbReference>
<dbReference type="EMBL" id="AVOT02003203">
    <property type="protein sequence ID" value="MBW0472800.1"/>
    <property type="molecule type" value="Genomic_DNA"/>
</dbReference>
<dbReference type="GO" id="GO:0016787">
    <property type="term" value="F:hydrolase activity"/>
    <property type="evidence" value="ECO:0007669"/>
    <property type="project" value="UniProtKB-KW"/>
</dbReference>
<evidence type="ECO:0000256" key="3">
    <source>
        <dbReference type="ARBA" id="ARBA00022722"/>
    </source>
</evidence>
<evidence type="ECO:0000256" key="1">
    <source>
        <dbReference type="ARBA" id="ARBA00022679"/>
    </source>
</evidence>
<keyword evidence="3" id="KW-0540">Nuclease</keyword>
<proteinExistence type="predicted"/>
<evidence type="ECO:0000256" key="5">
    <source>
        <dbReference type="ARBA" id="ARBA00022801"/>
    </source>
</evidence>
<keyword evidence="9" id="KW-1185">Reference proteome</keyword>
<reference evidence="8" key="1">
    <citation type="submission" date="2021-03" db="EMBL/GenBank/DDBJ databases">
        <title>Draft genome sequence of rust myrtle Austropuccinia psidii MF-1, a brazilian biotype.</title>
        <authorList>
            <person name="Quecine M.C."/>
            <person name="Pachon D.M.R."/>
            <person name="Bonatelli M.L."/>
            <person name="Correr F.H."/>
            <person name="Franceschini L.M."/>
            <person name="Leite T.F."/>
            <person name="Margarido G.R.A."/>
            <person name="Almeida C.A."/>
            <person name="Ferrarezi J.A."/>
            <person name="Labate C.A."/>
        </authorList>
    </citation>
    <scope>NUCLEOTIDE SEQUENCE</scope>
    <source>
        <strain evidence="8">MF-1</strain>
    </source>
</reference>
<dbReference type="InterPro" id="IPR041373">
    <property type="entry name" value="RT_RNaseH"/>
</dbReference>
<dbReference type="Proteomes" id="UP000765509">
    <property type="component" value="Unassembled WGS sequence"/>
</dbReference>
<dbReference type="SUPFAM" id="SSF56672">
    <property type="entry name" value="DNA/RNA polymerases"/>
    <property type="match status" value="1"/>
</dbReference>
<keyword evidence="1" id="KW-0808">Transferase</keyword>
<dbReference type="AlphaFoldDB" id="A0A9Q3BY48"/>
<dbReference type="GO" id="GO:0003964">
    <property type="term" value="F:RNA-directed DNA polymerase activity"/>
    <property type="evidence" value="ECO:0007669"/>
    <property type="project" value="UniProtKB-KW"/>
</dbReference>
<keyword evidence="5" id="KW-0378">Hydrolase</keyword>
<sequence length="177" mass="20545">MWKSIKESLNQVQIIDDKPTEIPVLYILRQIKPTEARYGASQMKFLCLVSALEYLHYYPYGSVFEVIIDFDAVKSLPKMKKHNRNMLRLQIAIQEYGGNNTLAHKSGNIHNLSNGLSRWKLANTPDKPAYVPLEAKPQIPIEGINIVDIRTEFFKEVRDSYKQDKNCHIFTSFRDKD</sequence>
<keyword evidence="2" id="KW-0548">Nucleotidyltransferase</keyword>
<feature type="domain" description="Reverse transcriptase RNase H-like" evidence="7">
    <location>
        <begin position="17"/>
        <end position="96"/>
    </location>
</feature>
<evidence type="ECO:0000313" key="9">
    <source>
        <dbReference type="Proteomes" id="UP000765509"/>
    </source>
</evidence>
<dbReference type="InterPro" id="IPR043502">
    <property type="entry name" value="DNA/RNA_pol_sf"/>
</dbReference>
<comment type="caution">
    <text evidence="8">The sequence shown here is derived from an EMBL/GenBank/DDBJ whole genome shotgun (WGS) entry which is preliminary data.</text>
</comment>
<protein>
    <recommendedName>
        <fullName evidence="7">Reverse transcriptase RNase H-like domain-containing protein</fullName>
    </recommendedName>
</protein>
<accession>A0A9Q3BY48</accession>
<organism evidence="8 9">
    <name type="scientific">Austropuccinia psidii MF-1</name>
    <dbReference type="NCBI Taxonomy" id="1389203"/>
    <lineage>
        <taxon>Eukaryota</taxon>
        <taxon>Fungi</taxon>
        <taxon>Dikarya</taxon>
        <taxon>Basidiomycota</taxon>
        <taxon>Pucciniomycotina</taxon>
        <taxon>Pucciniomycetes</taxon>
        <taxon>Pucciniales</taxon>
        <taxon>Sphaerophragmiaceae</taxon>
        <taxon>Austropuccinia</taxon>
    </lineage>
</organism>
<dbReference type="Pfam" id="PF17917">
    <property type="entry name" value="RT_RNaseH"/>
    <property type="match status" value="1"/>
</dbReference>